<reference evidence="2 3" key="1">
    <citation type="submission" date="2020-05" db="EMBL/GenBank/DDBJ databases">
        <authorList>
            <person name="Kim M.K."/>
        </authorList>
    </citation>
    <scope>NUCLEOTIDE SEQUENCE [LARGE SCALE GENOMIC DNA]</scope>
    <source>
        <strain evidence="2 3">BT25</strain>
    </source>
</reference>
<dbReference type="AlphaFoldDB" id="A0A849VPD4"/>
<keyword evidence="3" id="KW-1185">Reference proteome</keyword>
<feature type="region of interest" description="Disordered" evidence="1">
    <location>
        <begin position="57"/>
        <end position="79"/>
    </location>
</feature>
<sequence>MTDTLAKIIKLQNCKTLSAVQSRMVQHYREGFELTGRLRKDQVAYSIGRSNWHYRRKSGEKFKNRHAEAANSANGRKQP</sequence>
<evidence type="ECO:0000313" key="2">
    <source>
        <dbReference type="EMBL" id="NTS29813.1"/>
    </source>
</evidence>
<accession>A0A849VPD4</accession>
<feature type="compositionally biased region" description="Basic and acidic residues" evidence="1">
    <location>
        <begin position="57"/>
        <end position="68"/>
    </location>
</feature>
<comment type="caution">
    <text evidence="2">The sequence shown here is derived from an EMBL/GenBank/DDBJ whole genome shotgun (WGS) entry which is preliminary data.</text>
</comment>
<proteinExistence type="predicted"/>
<dbReference type="RefSeq" id="WP_174207577.1">
    <property type="nucleotide sequence ID" value="NZ_JABUMX010000001.1"/>
</dbReference>
<evidence type="ECO:0000313" key="3">
    <source>
        <dbReference type="Proteomes" id="UP000550508"/>
    </source>
</evidence>
<name>A0A849VPD4_9HYPH</name>
<gene>
    <name evidence="2" type="ORF">HQ945_00970</name>
</gene>
<organism evidence="2 3">
    <name type="scientific">Phyllobacterium pellucidum</name>
    <dbReference type="NCBI Taxonomy" id="2740464"/>
    <lineage>
        <taxon>Bacteria</taxon>
        <taxon>Pseudomonadati</taxon>
        <taxon>Pseudomonadota</taxon>
        <taxon>Alphaproteobacteria</taxon>
        <taxon>Hyphomicrobiales</taxon>
        <taxon>Phyllobacteriaceae</taxon>
        <taxon>Phyllobacterium</taxon>
    </lineage>
</organism>
<dbReference type="EMBL" id="JABUMX010000001">
    <property type="protein sequence ID" value="NTS29813.1"/>
    <property type="molecule type" value="Genomic_DNA"/>
</dbReference>
<protein>
    <submittedName>
        <fullName evidence="2">Uncharacterized protein</fullName>
    </submittedName>
</protein>
<evidence type="ECO:0000256" key="1">
    <source>
        <dbReference type="SAM" id="MobiDB-lite"/>
    </source>
</evidence>
<dbReference type="Proteomes" id="UP000550508">
    <property type="component" value="Unassembled WGS sequence"/>
</dbReference>